<reference evidence="2" key="1">
    <citation type="journal article" date="2019" name="Int. J. Syst. Evol. Microbiol.">
        <title>The Global Catalogue of Microorganisms (GCM) 10K type strain sequencing project: providing services to taxonomists for standard genome sequencing and annotation.</title>
        <authorList>
            <consortium name="The Broad Institute Genomics Platform"/>
            <consortium name="The Broad Institute Genome Sequencing Center for Infectious Disease"/>
            <person name="Wu L."/>
            <person name="Ma J."/>
        </authorList>
    </citation>
    <scope>NUCLEOTIDE SEQUENCE [LARGE SCALE GENOMIC DNA]</scope>
    <source>
        <strain evidence="2">NBRC 108730</strain>
    </source>
</reference>
<gene>
    <name evidence="1" type="ORF">GCM10025868_13310</name>
</gene>
<organism evidence="1 2">
    <name type="scientific">Angustibacter aerolatus</name>
    <dbReference type="NCBI Taxonomy" id="1162965"/>
    <lineage>
        <taxon>Bacteria</taxon>
        <taxon>Bacillati</taxon>
        <taxon>Actinomycetota</taxon>
        <taxon>Actinomycetes</taxon>
        <taxon>Kineosporiales</taxon>
        <taxon>Kineosporiaceae</taxon>
    </lineage>
</organism>
<dbReference type="EMBL" id="BSUZ01000001">
    <property type="protein sequence ID" value="GMA86081.1"/>
    <property type="molecule type" value="Genomic_DNA"/>
</dbReference>
<evidence type="ECO:0000313" key="2">
    <source>
        <dbReference type="Proteomes" id="UP001157017"/>
    </source>
</evidence>
<accession>A0ABQ6JD17</accession>
<dbReference type="Proteomes" id="UP001157017">
    <property type="component" value="Unassembled WGS sequence"/>
</dbReference>
<evidence type="ECO:0000313" key="1">
    <source>
        <dbReference type="EMBL" id="GMA86081.1"/>
    </source>
</evidence>
<keyword evidence="2" id="KW-1185">Reference proteome</keyword>
<name>A0ABQ6JD17_9ACTN</name>
<comment type="caution">
    <text evidence="1">The sequence shown here is derived from an EMBL/GenBank/DDBJ whole genome shotgun (WGS) entry which is preliminary data.</text>
</comment>
<proteinExistence type="predicted"/>
<sequence length="43" mass="4685">MSTDKPSALLGYAPRYDAASAVLESVRWLIEHDRLDVAGPLTV</sequence>
<protein>
    <submittedName>
        <fullName evidence="1">Uncharacterized protein</fullName>
    </submittedName>
</protein>